<name>A0A4R2GJ38_9BACT</name>
<proteinExistence type="predicted"/>
<gene>
    <name evidence="2" type="ORF">EV194_109156</name>
    <name evidence="1" type="ORF">EV194_1141</name>
</gene>
<evidence type="ECO:0000313" key="3">
    <source>
        <dbReference type="Proteomes" id="UP000295221"/>
    </source>
</evidence>
<dbReference type="AlphaFoldDB" id="A0A4R2GJ38"/>
<dbReference type="EMBL" id="SLWK01000014">
    <property type="protein sequence ID" value="TCO06023.1"/>
    <property type="molecule type" value="Genomic_DNA"/>
</dbReference>
<dbReference type="Proteomes" id="UP000295221">
    <property type="component" value="Unassembled WGS sequence"/>
</dbReference>
<sequence>MKNRRSQFKLKSRRYFSEDFKKQKVHEIV</sequence>
<feature type="non-terminal residue" evidence="2">
    <location>
        <position position="29"/>
    </location>
</feature>
<protein>
    <submittedName>
        <fullName evidence="2">Uncharacterized protein</fullName>
    </submittedName>
</protein>
<reference evidence="2 3" key="1">
    <citation type="submission" date="2019-03" db="EMBL/GenBank/DDBJ databases">
        <title>Genomic Encyclopedia of Type Strains, Phase IV (KMG-IV): sequencing the most valuable type-strain genomes for metagenomic binning, comparative biology and taxonomic classification.</title>
        <authorList>
            <person name="Goeker M."/>
        </authorList>
    </citation>
    <scope>NUCLEOTIDE SEQUENCE [LARGE SCALE GENOMIC DNA]</scope>
    <source>
        <strain evidence="2 3">DSM 24179</strain>
    </source>
</reference>
<comment type="caution">
    <text evidence="2">The sequence shown here is derived from an EMBL/GenBank/DDBJ whole genome shotgun (WGS) entry which is preliminary data.</text>
</comment>
<evidence type="ECO:0000313" key="1">
    <source>
        <dbReference type="EMBL" id="TCO06023.1"/>
    </source>
</evidence>
<evidence type="ECO:0000313" key="2">
    <source>
        <dbReference type="EMBL" id="TCO07337.1"/>
    </source>
</evidence>
<accession>A0A4R2GJ38</accession>
<dbReference type="EMBL" id="SLWK01000009">
    <property type="protein sequence ID" value="TCO07337.1"/>
    <property type="molecule type" value="Genomic_DNA"/>
</dbReference>
<organism evidence="2 3">
    <name type="scientific">Natronoflexus pectinivorans</name>
    <dbReference type="NCBI Taxonomy" id="682526"/>
    <lineage>
        <taxon>Bacteria</taxon>
        <taxon>Pseudomonadati</taxon>
        <taxon>Bacteroidota</taxon>
        <taxon>Bacteroidia</taxon>
        <taxon>Marinilabiliales</taxon>
        <taxon>Marinilabiliaceae</taxon>
        <taxon>Natronoflexus</taxon>
    </lineage>
</organism>
<keyword evidence="3" id="KW-1185">Reference proteome</keyword>